<dbReference type="NCBIfam" id="TIGR03142">
    <property type="entry name" value="cytochro_ccmI"/>
    <property type="match status" value="1"/>
</dbReference>
<evidence type="ECO:0000313" key="1">
    <source>
        <dbReference type="EMBL" id="GAA0504012.1"/>
    </source>
</evidence>
<dbReference type="AlphaFoldDB" id="A0A917JVT0"/>
<evidence type="ECO:0000313" key="3">
    <source>
        <dbReference type="Proteomes" id="UP000597989"/>
    </source>
</evidence>
<proteinExistence type="predicted"/>
<comment type="caution">
    <text evidence="2">The sequence shown here is derived from an EMBL/GenBank/DDBJ whole genome shotgun (WGS) entry which is preliminary data.</text>
</comment>
<gene>
    <name evidence="1" type="ORF">GCM10009545_02190</name>
    <name evidence="2" type="ORF">GCM10011581_25660</name>
</gene>
<reference evidence="2" key="3">
    <citation type="submission" date="2020-09" db="EMBL/GenBank/DDBJ databases">
        <authorList>
            <person name="Sun Q."/>
            <person name="Zhou Y."/>
        </authorList>
    </citation>
    <scope>NUCLEOTIDE SEQUENCE</scope>
    <source>
        <strain evidence="2">CGMCC 4.7206</strain>
    </source>
</reference>
<name>A0A917JVT0_9PSEU</name>
<evidence type="ECO:0008006" key="5">
    <source>
        <dbReference type="Google" id="ProtNLM"/>
    </source>
</evidence>
<keyword evidence="4" id="KW-1185">Reference proteome</keyword>
<evidence type="ECO:0000313" key="4">
    <source>
        <dbReference type="Proteomes" id="UP001500220"/>
    </source>
</evidence>
<dbReference type="Proteomes" id="UP000597989">
    <property type="component" value="Unassembled WGS sequence"/>
</dbReference>
<dbReference type="InterPro" id="IPR007804">
    <property type="entry name" value="GvpG"/>
</dbReference>
<dbReference type="RefSeq" id="WP_188987583.1">
    <property type="nucleotide sequence ID" value="NZ_BAAAHC010000001.1"/>
</dbReference>
<dbReference type="Pfam" id="PF05120">
    <property type="entry name" value="GvpG"/>
    <property type="match status" value="1"/>
</dbReference>
<organism evidence="2 3">
    <name type="scientific">Saccharopolyspora thermophila</name>
    <dbReference type="NCBI Taxonomy" id="89367"/>
    <lineage>
        <taxon>Bacteria</taxon>
        <taxon>Bacillati</taxon>
        <taxon>Actinomycetota</taxon>
        <taxon>Actinomycetes</taxon>
        <taxon>Pseudonocardiales</taxon>
        <taxon>Pseudonocardiaceae</taxon>
        <taxon>Saccharopolyspora</taxon>
    </lineage>
</organism>
<protein>
    <recommendedName>
        <fullName evidence="5">Gas vesicle protein GvpG</fullName>
    </recommendedName>
</protein>
<evidence type="ECO:0000313" key="2">
    <source>
        <dbReference type="EMBL" id="GGI87425.1"/>
    </source>
</evidence>
<reference evidence="2 3" key="1">
    <citation type="journal article" date="2014" name="Int. J. Syst. Evol. Microbiol.">
        <title>Complete genome sequence of Corynebacterium casei LMG S-19264T (=DSM 44701T), isolated from a smear-ripened cheese.</title>
        <authorList>
            <consortium name="US DOE Joint Genome Institute (JGI-PGF)"/>
            <person name="Walter F."/>
            <person name="Albersmeier A."/>
            <person name="Kalinowski J."/>
            <person name="Ruckert C."/>
        </authorList>
    </citation>
    <scope>NUCLEOTIDE SEQUENCE [LARGE SCALE GENOMIC DNA]</scope>
    <source>
        <strain evidence="2 3">CGMCC 4.7206</strain>
    </source>
</reference>
<dbReference type="InterPro" id="IPR017560">
    <property type="entry name" value="Cyt_c_biogenesis_CcmI"/>
</dbReference>
<dbReference type="EMBL" id="BAAAHC010000001">
    <property type="protein sequence ID" value="GAA0504012.1"/>
    <property type="molecule type" value="Genomic_DNA"/>
</dbReference>
<sequence length="82" mass="9348">MGLITGLLTLPMAPVRGAVWVARQLKQQAEQEYYNPAVIRQQLAEVDDAHAAGELTDEQRDELQRQLLGRIYEAQQRPTEEM</sequence>
<reference evidence="1" key="4">
    <citation type="submission" date="2023-12" db="EMBL/GenBank/DDBJ databases">
        <authorList>
            <person name="Sun Q."/>
            <person name="Inoue M."/>
        </authorList>
    </citation>
    <scope>NUCLEOTIDE SEQUENCE</scope>
    <source>
        <strain evidence="1">JCM 10664</strain>
    </source>
</reference>
<reference evidence="1 4" key="2">
    <citation type="journal article" date="2019" name="Int. J. Syst. Evol. Microbiol.">
        <title>The Global Catalogue of Microorganisms (GCM) 10K type strain sequencing project: providing services to taxonomists for standard genome sequencing and annotation.</title>
        <authorList>
            <consortium name="The Broad Institute Genomics Platform"/>
            <consortium name="The Broad Institute Genome Sequencing Center for Infectious Disease"/>
            <person name="Wu L."/>
            <person name="Ma J."/>
        </authorList>
    </citation>
    <scope>NUCLEOTIDE SEQUENCE [LARGE SCALE GENOMIC DNA]</scope>
    <source>
        <strain evidence="1 4">JCM 10664</strain>
    </source>
</reference>
<accession>A0A917JVT0</accession>
<dbReference type="Proteomes" id="UP001500220">
    <property type="component" value="Unassembled WGS sequence"/>
</dbReference>
<dbReference type="EMBL" id="BMMT01000008">
    <property type="protein sequence ID" value="GGI87425.1"/>
    <property type="molecule type" value="Genomic_DNA"/>
</dbReference>